<feature type="non-terminal residue" evidence="1">
    <location>
        <position position="264"/>
    </location>
</feature>
<gene>
    <name evidence="1" type="ORF">ICJ85_16120</name>
</gene>
<evidence type="ECO:0000313" key="2">
    <source>
        <dbReference type="Proteomes" id="UP000621516"/>
    </source>
</evidence>
<evidence type="ECO:0000313" key="1">
    <source>
        <dbReference type="EMBL" id="MBD0825534.1"/>
    </source>
</evidence>
<dbReference type="Proteomes" id="UP000621516">
    <property type="component" value="Unassembled WGS sequence"/>
</dbReference>
<name>A0A8J6Q799_9FLAO</name>
<dbReference type="EMBL" id="JACVXD010000036">
    <property type="protein sequence ID" value="MBD0825534.1"/>
    <property type="molecule type" value="Genomic_DNA"/>
</dbReference>
<accession>A0A8J6Q799</accession>
<organism evidence="1 2">
    <name type="scientific">Aestuariibaculum marinum</name>
    <dbReference type="NCBI Taxonomy" id="2683592"/>
    <lineage>
        <taxon>Bacteria</taxon>
        <taxon>Pseudomonadati</taxon>
        <taxon>Bacteroidota</taxon>
        <taxon>Flavobacteriia</taxon>
        <taxon>Flavobacteriales</taxon>
        <taxon>Flavobacteriaceae</taxon>
    </lineage>
</organism>
<sequence length="264" mass="27726">GVSFIEVSSNNSDGSTGFFTINQGLDSGDTTLSSLQAGSHELMVHGICGESVSTTVEIKQLEELAIVNATPNDICFGASSYSGSIDFEWTGNATTMEVSFTGGVYVYSDGFENGERTIFGLPAGNVQIKLEDNCGNMVETNVEIKQLEELAITNAEPIDICFGGFSSSGEINLEWTGGVSFIEVSSNNSDGSTGFFTINQGLESGDTTLSSLQAGSHELTVHGICGESVSKTVEIKQLEELAITNAEPIDICFGGFSSSGEINL</sequence>
<dbReference type="RefSeq" id="WP_188224822.1">
    <property type="nucleotide sequence ID" value="NZ_JACVXD010000036.1"/>
</dbReference>
<dbReference type="AlphaFoldDB" id="A0A8J6Q799"/>
<feature type="non-terminal residue" evidence="1">
    <location>
        <position position="1"/>
    </location>
</feature>
<protein>
    <submittedName>
        <fullName evidence="1">Uncharacterized protein</fullName>
    </submittedName>
</protein>
<reference evidence="1 2" key="1">
    <citation type="journal article" date="2018" name="J. Microbiol.">
        <title>Aestuariibaculum marinum sp. nov., a marine bacterium isolated from seawater in South Korea.</title>
        <authorList>
            <person name="Choi J."/>
            <person name="Lee D."/>
            <person name="Jang J.H."/>
            <person name="Cha S."/>
            <person name="Seo T."/>
        </authorList>
    </citation>
    <scope>NUCLEOTIDE SEQUENCE [LARGE SCALE GENOMIC DNA]</scope>
    <source>
        <strain evidence="1 2">IP7</strain>
    </source>
</reference>
<proteinExistence type="predicted"/>
<keyword evidence="2" id="KW-1185">Reference proteome</keyword>
<comment type="caution">
    <text evidence="1">The sequence shown here is derived from an EMBL/GenBank/DDBJ whole genome shotgun (WGS) entry which is preliminary data.</text>
</comment>